<keyword evidence="7" id="KW-0547">Nucleotide-binding</keyword>
<accession>A0A2T4MEE7</accession>
<dbReference type="InterPro" id="IPR036890">
    <property type="entry name" value="HATPase_C_sf"/>
</dbReference>
<dbReference type="InterPro" id="IPR005467">
    <property type="entry name" value="His_kinase_dom"/>
</dbReference>
<reference evidence="13" key="1">
    <citation type="submission" date="2019-11" db="EMBL/GenBank/DDBJ databases">
        <title>Whole genome comparisons of Staphylococcus agnetis isolates from cattle and chickens.</title>
        <authorList>
            <person name="Rhoads D."/>
            <person name="Shwani A."/>
            <person name="Adkins P."/>
            <person name="Calcutt M."/>
            <person name="Middleton J."/>
        </authorList>
    </citation>
    <scope>NUCLEOTIDE SEQUENCE</scope>
    <source>
        <strain evidence="13">1387</strain>
    </source>
</reference>
<evidence type="ECO:0000256" key="9">
    <source>
        <dbReference type="ARBA" id="ARBA00022840"/>
    </source>
</evidence>
<dbReference type="GO" id="GO:0000155">
    <property type="term" value="F:phosphorelay sensor kinase activity"/>
    <property type="evidence" value="ECO:0007669"/>
    <property type="project" value="InterPro"/>
</dbReference>
<dbReference type="InterPro" id="IPR008358">
    <property type="entry name" value="Sig_transdc_His_kin/Pase_MprB"/>
</dbReference>
<keyword evidence="8" id="KW-0418">Kinase</keyword>
<dbReference type="PANTHER" id="PTHR45453">
    <property type="entry name" value="PHOSPHATE REGULON SENSOR PROTEIN PHOR"/>
    <property type="match status" value="1"/>
</dbReference>
<evidence type="ECO:0000256" key="7">
    <source>
        <dbReference type="ARBA" id="ARBA00022741"/>
    </source>
</evidence>
<comment type="subcellular location">
    <subcellularLocation>
        <location evidence="2">Cell membrane</location>
        <topology evidence="2">Multi-pass membrane protein</topology>
    </subcellularLocation>
</comment>
<dbReference type="Pfam" id="PF00512">
    <property type="entry name" value="HisKA"/>
    <property type="match status" value="1"/>
</dbReference>
<evidence type="ECO:0000313" key="14">
    <source>
        <dbReference type="Proteomes" id="UP000646308"/>
    </source>
</evidence>
<comment type="caution">
    <text evidence="13">The sequence shown here is derived from an EMBL/GenBank/DDBJ whole genome shotgun (WGS) entry which is preliminary data.</text>
</comment>
<comment type="catalytic activity">
    <reaction evidence="1">
        <text>ATP + protein L-histidine = ADP + protein N-phospho-L-histidine.</text>
        <dbReference type="EC" id="2.7.13.3"/>
    </reaction>
</comment>
<sequence length="305" mass="35738">MIFICVVVLVVISVVLGSQYVRLLNEVNNIERQLKILNEDTDTNQVIRSASHMKQSQPVIRELNRYIHHLKEQRQFFRKKELMLNKEINNVSHDLRTPLTAIKGYTELMQETQNVNEMQSYAQIIDKKTTHLIHSVNLFHELTYINALDYELDLHSVNISEFIQDQLISYYHQFTLKNIDLTFEITTAHYAYLHEESMIRVLDNVIQNALRYAKSSVKISILDESEHVTVNFQNDTDHEPSPEQLHQLFERSYTLDESRTHQQTGVGLYIVKTLMQRQSGDALLQFNAPMFEIRLTLQRDTSCVT</sequence>
<evidence type="ECO:0000256" key="1">
    <source>
        <dbReference type="ARBA" id="ARBA00000085"/>
    </source>
</evidence>
<evidence type="ECO:0000256" key="4">
    <source>
        <dbReference type="ARBA" id="ARBA00022475"/>
    </source>
</evidence>
<dbReference type="SMART" id="SM00388">
    <property type="entry name" value="HisKA"/>
    <property type="match status" value="1"/>
</dbReference>
<name>A0A2T4MEE7_9STAP</name>
<evidence type="ECO:0000256" key="11">
    <source>
        <dbReference type="ARBA" id="ARBA00023136"/>
    </source>
</evidence>
<dbReference type="SUPFAM" id="SSF47384">
    <property type="entry name" value="Homodimeric domain of signal transducing histidine kinase"/>
    <property type="match status" value="1"/>
</dbReference>
<dbReference type="GO" id="GO:0005524">
    <property type="term" value="F:ATP binding"/>
    <property type="evidence" value="ECO:0007669"/>
    <property type="project" value="UniProtKB-KW"/>
</dbReference>
<keyword evidence="5" id="KW-0597">Phosphoprotein</keyword>
<evidence type="ECO:0000256" key="3">
    <source>
        <dbReference type="ARBA" id="ARBA00012438"/>
    </source>
</evidence>
<dbReference type="PANTHER" id="PTHR45453:SF1">
    <property type="entry name" value="PHOSPHATE REGULON SENSOR PROTEIN PHOR"/>
    <property type="match status" value="1"/>
</dbReference>
<organism evidence="13 14">
    <name type="scientific">Staphylococcus agnetis</name>
    <dbReference type="NCBI Taxonomy" id="985762"/>
    <lineage>
        <taxon>Bacteria</taxon>
        <taxon>Bacillati</taxon>
        <taxon>Bacillota</taxon>
        <taxon>Bacilli</taxon>
        <taxon>Bacillales</taxon>
        <taxon>Staphylococcaceae</taxon>
        <taxon>Staphylococcus</taxon>
    </lineage>
</organism>
<dbReference type="Gene3D" id="3.30.565.10">
    <property type="entry name" value="Histidine kinase-like ATPase, C-terminal domain"/>
    <property type="match status" value="1"/>
</dbReference>
<keyword evidence="10" id="KW-0902">Two-component regulatory system</keyword>
<evidence type="ECO:0000256" key="6">
    <source>
        <dbReference type="ARBA" id="ARBA00022679"/>
    </source>
</evidence>
<protein>
    <recommendedName>
        <fullName evidence="3">histidine kinase</fullName>
        <ecNumber evidence="3">2.7.13.3</ecNumber>
    </recommendedName>
</protein>
<dbReference type="InterPro" id="IPR003594">
    <property type="entry name" value="HATPase_dom"/>
</dbReference>
<keyword evidence="9" id="KW-0067">ATP-binding</keyword>
<feature type="domain" description="Histidine kinase" evidence="12">
    <location>
        <begin position="90"/>
        <end position="301"/>
    </location>
</feature>
<evidence type="ECO:0000259" key="12">
    <source>
        <dbReference type="PROSITE" id="PS50109"/>
    </source>
</evidence>
<dbReference type="GO" id="GO:0004721">
    <property type="term" value="F:phosphoprotein phosphatase activity"/>
    <property type="evidence" value="ECO:0007669"/>
    <property type="project" value="TreeGrafter"/>
</dbReference>
<gene>
    <name evidence="13" type="ORF">GLV84_04640</name>
</gene>
<dbReference type="SUPFAM" id="SSF55874">
    <property type="entry name" value="ATPase domain of HSP90 chaperone/DNA topoisomerase II/histidine kinase"/>
    <property type="match status" value="1"/>
</dbReference>
<dbReference type="SMART" id="SM00387">
    <property type="entry name" value="HATPase_c"/>
    <property type="match status" value="1"/>
</dbReference>
<evidence type="ECO:0000313" key="13">
    <source>
        <dbReference type="EMBL" id="NJI02146.1"/>
    </source>
</evidence>
<dbReference type="Proteomes" id="UP000646308">
    <property type="component" value="Unassembled WGS sequence"/>
</dbReference>
<dbReference type="GO" id="GO:0005886">
    <property type="term" value="C:plasma membrane"/>
    <property type="evidence" value="ECO:0007669"/>
    <property type="project" value="TreeGrafter"/>
</dbReference>
<evidence type="ECO:0000256" key="2">
    <source>
        <dbReference type="ARBA" id="ARBA00004651"/>
    </source>
</evidence>
<dbReference type="InterPro" id="IPR036097">
    <property type="entry name" value="HisK_dim/P_sf"/>
</dbReference>
<dbReference type="RefSeq" id="WP_107368538.1">
    <property type="nucleotide sequence ID" value="NZ_CP081015.1"/>
</dbReference>
<dbReference type="PRINTS" id="PR01780">
    <property type="entry name" value="LANTIREGPROT"/>
</dbReference>
<evidence type="ECO:0000256" key="8">
    <source>
        <dbReference type="ARBA" id="ARBA00022777"/>
    </source>
</evidence>
<dbReference type="PROSITE" id="PS50109">
    <property type="entry name" value="HIS_KIN"/>
    <property type="match status" value="1"/>
</dbReference>
<keyword evidence="11" id="KW-0472">Membrane</keyword>
<proteinExistence type="predicted"/>
<dbReference type="EMBL" id="WMFL01000060">
    <property type="protein sequence ID" value="NJI02146.1"/>
    <property type="molecule type" value="Genomic_DNA"/>
</dbReference>
<dbReference type="AlphaFoldDB" id="A0A2T4MEE7"/>
<evidence type="ECO:0000256" key="5">
    <source>
        <dbReference type="ARBA" id="ARBA00022553"/>
    </source>
</evidence>
<dbReference type="InterPro" id="IPR003661">
    <property type="entry name" value="HisK_dim/P_dom"/>
</dbReference>
<dbReference type="InterPro" id="IPR050351">
    <property type="entry name" value="BphY/WalK/GraS-like"/>
</dbReference>
<evidence type="ECO:0000256" key="10">
    <source>
        <dbReference type="ARBA" id="ARBA00023012"/>
    </source>
</evidence>
<dbReference type="Pfam" id="PF02518">
    <property type="entry name" value="HATPase_c"/>
    <property type="match status" value="1"/>
</dbReference>
<dbReference type="Gene3D" id="1.10.287.130">
    <property type="match status" value="1"/>
</dbReference>
<keyword evidence="6" id="KW-0808">Transferase</keyword>
<keyword evidence="4" id="KW-1003">Cell membrane</keyword>
<dbReference type="EC" id="2.7.13.3" evidence="3"/>
<dbReference type="CDD" id="cd00082">
    <property type="entry name" value="HisKA"/>
    <property type="match status" value="1"/>
</dbReference>
<dbReference type="GO" id="GO:0016036">
    <property type="term" value="P:cellular response to phosphate starvation"/>
    <property type="evidence" value="ECO:0007669"/>
    <property type="project" value="TreeGrafter"/>
</dbReference>